<accession>A0ABV8E9B6</accession>
<dbReference type="EMBL" id="JBHSBD010000046">
    <property type="protein sequence ID" value="MFC3968479.1"/>
    <property type="molecule type" value="Genomic_DNA"/>
</dbReference>
<evidence type="ECO:0000313" key="3">
    <source>
        <dbReference type="Proteomes" id="UP001595697"/>
    </source>
</evidence>
<gene>
    <name evidence="2" type="ORF">ACFOVS_10135</name>
</gene>
<sequence length="201" mass="22071">MRLQTASIFIGFSISVSTALAGHANATDWQAVEQIKTYAITGKTGIDLYRSIGEKGPQAGVQAIAHTSFKLTWTRKYEVQGTACAITVAKPKLIITYTMPKPANPLPPDVAQNWARFIAGVEKHERVHGGFTKELVQQIQDFSLGLRVENDPDCKRIRDVLTKRLGELSKAERAKNAEFDRIELSDGGAVHQLILAFVNGP</sequence>
<dbReference type="RefSeq" id="WP_247261697.1">
    <property type="nucleotide sequence ID" value="NZ_JALJQZ010000025.1"/>
</dbReference>
<comment type="caution">
    <text evidence="2">The sequence shown here is derived from an EMBL/GenBank/DDBJ whole genome shotgun (WGS) entry which is preliminary data.</text>
</comment>
<dbReference type="Pfam" id="PF06037">
    <property type="entry name" value="DUF922"/>
    <property type="match status" value="1"/>
</dbReference>
<feature type="chain" id="PRO_5047224637" evidence="1">
    <location>
        <begin position="22"/>
        <end position="201"/>
    </location>
</feature>
<organism evidence="2 3">
    <name type="scientific">Rhizobium lemnae</name>
    <dbReference type="NCBI Taxonomy" id="1214924"/>
    <lineage>
        <taxon>Bacteria</taxon>
        <taxon>Pseudomonadati</taxon>
        <taxon>Pseudomonadota</taxon>
        <taxon>Alphaproteobacteria</taxon>
        <taxon>Hyphomicrobiales</taxon>
        <taxon>Rhizobiaceae</taxon>
        <taxon>Rhizobium/Agrobacterium group</taxon>
        <taxon>Rhizobium</taxon>
    </lineage>
</organism>
<dbReference type="GO" id="GO:0008233">
    <property type="term" value="F:peptidase activity"/>
    <property type="evidence" value="ECO:0007669"/>
    <property type="project" value="UniProtKB-KW"/>
</dbReference>
<evidence type="ECO:0000256" key="1">
    <source>
        <dbReference type="SAM" id="SignalP"/>
    </source>
</evidence>
<dbReference type="PIRSF" id="PIRSF010521">
    <property type="entry name" value="DUF922_bac"/>
    <property type="match status" value="1"/>
</dbReference>
<keyword evidence="3" id="KW-1185">Reference proteome</keyword>
<dbReference type="Proteomes" id="UP001595697">
    <property type="component" value="Unassembled WGS sequence"/>
</dbReference>
<feature type="signal peptide" evidence="1">
    <location>
        <begin position="1"/>
        <end position="21"/>
    </location>
</feature>
<name>A0ABV8E9B6_9HYPH</name>
<protein>
    <submittedName>
        <fullName evidence="2">DUF922 domain-containing Zn-dependent protease</fullName>
    </submittedName>
</protein>
<dbReference type="GO" id="GO:0006508">
    <property type="term" value="P:proteolysis"/>
    <property type="evidence" value="ECO:0007669"/>
    <property type="project" value="UniProtKB-KW"/>
</dbReference>
<evidence type="ECO:0000313" key="2">
    <source>
        <dbReference type="EMBL" id="MFC3968479.1"/>
    </source>
</evidence>
<keyword evidence="1" id="KW-0732">Signal</keyword>
<dbReference type="InterPro" id="IPR010321">
    <property type="entry name" value="DUF922"/>
</dbReference>
<keyword evidence="2" id="KW-0378">Hydrolase</keyword>
<reference evidence="3" key="1">
    <citation type="journal article" date="2019" name="Int. J. Syst. Evol. Microbiol.">
        <title>The Global Catalogue of Microorganisms (GCM) 10K type strain sequencing project: providing services to taxonomists for standard genome sequencing and annotation.</title>
        <authorList>
            <consortium name="The Broad Institute Genomics Platform"/>
            <consortium name="The Broad Institute Genome Sequencing Center for Infectious Disease"/>
            <person name="Wu L."/>
            <person name="Ma J."/>
        </authorList>
    </citation>
    <scope>NUCLEOTIDE SEQUENCE [LARGE SCALE GENOMIC DNA]</scope>
    <source>
        <strain evidence="3">TBRC 5781</strain>
    </source>
</reference>
<keyword evidence="2" id="KW-0645">Protease</keyword>
<proteinExistence type="predicted"/>